<organism evidence="1 2">
    <name type="scientific">Pontibacter toksunensis</name>
    <dbReference type="NCBI Taxonomy" id="1332631"/>
    <lineage>
        <taxon>Bacteria</taxon>
        <taxon>Pseudomonadati</taxon>
        <taxon>Bacteroidota</taxon>
        <taxon>Cytophagia</taxon>
        <taxon>Cytophagales</taxon>
        <taxon>Hymenobacteraceae</taxon>
        <taxon>Pontibacter</taxon>
    </lineage>
</organism>
<protein>
    <recommendedName>
        <fullName evidence="3">Membrane dipeptidase (Peptidase family M19)</fullName>
    </recommendedName>
</protein>
<dbReference type="RefSeq" id="WP_377490083.1">
    <property type="nucleotide sequence ID" value="NZ_JBHUOX010000025.1"/>
</dbReference>
<reference evidence="2" key="1">
    <citation type="journal article" date="2019" name="Int. J. Syst. Evol. Microbiol.">
        <title>The Global Catalogue of Microorganisms (GCM) 10K type strain sequencing project: providing services to taxonomists for standard genome sequencing and annotation.</title>
        <authorList>
            <consortium name="The Broad Institute Genomics Platform"/>
            <consortium name="The Broad Institute Genome Sequencing Center for Infectious Disease"/>
            <person name="Wu L."/>
            <person name="Ma J."/>
        </authorList>
    </citation>
    <scope>NUCLEOTIDE SEQUENCE [LARGE SCALE GENOMIC DNA]</scope>
    <source>
        <strain evidence="2">KCTC 23984</strain>
    </source>
</reference>
<accession>A0ABW6C1N5</accession>
<comment type="caution">
    <text evidence="1">The sequence shown here is derived from an EMBL/GenBank/DDBJ whole genome shotgun (WGS) entry which is preliminary data.</text>
</comment>
<name>A0ABW6C1N5_9BACT</name>
<dbReference type="InterPro" id="IPR032466">
    <property type="entry name" value="Metal_Hydrolase"/>
</dbReference>
<dbReference type="SUPFAM" id="SSF51556">
    <property type="entry name" value="Metallo-dependent hydrolases"/>
    <property type="match status" value="1"/>
</dbReference>
<evidence type="ECO:0000313" key="1">
    <source>
        <dbReference type="EMBL" id="MFD3003193.1"/>
    </source>
</evidence>
<dbReference type="EMBL" id="JBHUOX010000025">
    <property type="protein sequence ID" value="MFD3003193.1"/>
    <property type="molecule type" value="Genomic_DNA"/>
</dbReference>
<dbReference type="Gene3D" id="3.20.20.140">
    <property type="entry name" value="Metal-dependent hydrolases"/>
    <property type="match status" value="1"/>
</dbReference>
<keyword evidence="2" id="KW-1185">Reference proteome</keyword>
<dbReference type="Proteomes" id="UP001597641">
    <property type="component" value="Unassembled WGS sequence"/>
</dbReference>
<proteinExistence type="predicted"/>
<evidence type="ECO:0000313" key="2">
    <source>
        <dbReference type="Proteomes" id="UP001597641"/>
    </source>
</evidence>
<gene>
    <name evidence="1" type="ORF">ACFS7Z_22720</name>
</gene>
<evidence type="ECO:0008006" key="3">
    <source>
        <dbReference type="Google" id="ProtNLM"/>
    </source>
</evidence>
<sequence length="585" mass="65778">MALYFDFHFHPLGKRFLEKFNDVERQSKQCTEPVALPRIGGGVDPLLGHIFRSQACVSQSVKGGIKLGVANIVVMEHVFATRQGVLNLLELEVGGKKVIVPLDNRYIDFVHNSQGSYNQLMSKELAFYQWVAGQVDLRHSINLLSRKNENGPQLQESKLNLVLAIEGGHGLSKRLISQFAGEFDPVKTVQEYRNNKSVDFLYLTLTHLSHVREQPLCSHAYGFKLVKGLPEAMPQINGLTLLGKQVVRACVDTKENKHPILIDIKHMSLVGRHDFYTYRRHLLDKRPDGFKPPKEVDGKPWWPIIATHMGITGFASGEMRDFIKKHGIERGNETSVRVKLSRKKAATLPEGIGLDKVSFNPTSVGLFDDDIEEIVRSRGLIGISLDARILGFEGVKGRLLQPEYDYFSREDFAILFPDMAQKLSIVEPVEEGTEGALEKEAAPATTESLIASRGKRELYLFCLNVLHTVAVINRMPDKERHGKDGWDYVCVGSDYDGLIDSIQAANTAELLPRFEQELQSFLPLAEKAYFKAHDDVPDLLPKAGGKAEVKRVLRKLFYDNGERFIQDWWSPIKAGAKAIPDKEIV</sequence>